<evidence type="ECO:0000313" key="2">
    <source>
        <dbReference type="Proteomes" id="UP000230392"/>
    </source>
</evidence>
<comment type="caution">
    <text evidence="1">The sequence shown here is derived from an EMBL/GenBank/DDBJ whole genome shotgun (WGS) entry which is preliminary data.</text>
</comment>
<accession>A0A2G9Y9E3</accession>
<dbReference type="EMBL" id="PCRF01000239">
    <property type="protein sequence ID" value="PIP15845.1"/>
    <property type="molecule type" value="Genomic_DNA"/>
</dbReference>
<name>A0A2G9Y9E3_9BACT</name>
<proteinExistence type="predicted"/>
<dbReference type="Proteomes" id="UP000230392">
    <property type="component" value="Unassembled WGS sequence"/>
</dbReference>
<protein>
    <submittedName>
        <fullName evidence="1">Uncharacterized protein</fullName>
    </submittedName>
</protein>
<gene>
    <name evidence="1" type="ORF">COX46_04910</name>
</gene>
<evidence type="ECO:0000313" key="1">
    <source>
        <dbReference type="EMBL" id="PIP15845.1"/>
    </source>
</evidence>
<sequence>MEAREAAGRRQPPGQVKLKNTTTNLAWHCLLKKSRKFSTINFSRDFFAPFLLPVISQREFLTEVYLFLAAPAVLAKSLTVGLSL</sequence>
<dbReference type="AlphaFoldDB" id="A0A2G9Y9E3"/>
<organism evidence="1 2">
    <name type="scientific">bacterium (Candidatus Ratteibacteria) CG23_combo_of_CG06-09_8_20_14_all_48_7</name>
    <dbReference type="NCBI Taxonomy" id="2014292"/>
    <lineage>
        <taxon>Bacteria</taxon>
        <taxon>Candidatus Ratteibacteria</taxon>
    </lineage>
</organism>
<reference evidence="1 2" key="1">
    <citation type="submission" date="2017-09" db="EMBL/GenBank/DDBJ databases">
        <title>Depth-based differentiation of microbial function through sediment-hosted aquifers and enrichment of novel symbionts in the deep terrestrial subsurface.</title>
        <authorList>
            <person name="Probst A.J."/>
            <person name="Ladd B."/>
            <person name="Jarett J.K."/>
            <person name="Geller-Mcgrath D.E."/>
            <person name="Sieber C.M."/>
            <person name="Emerson J.B."/>
            <person name="Anantharaman K."/>
            <person name="Thomas B.C."/>
            <person name="Malmstrom R."/>
            <person name="Stieglmeier M."/>
            <person name="Klingl A."/>
            <person name="Woyke T."/>
            <person name="Ryan C.M."/>
            <person name="Banfield J.F."/>
        </authorList>
    </citation>
    <scope>NUCLEOTIDE SEQUENCE [LARGE SCALE GENOMIC DNA]</scope>
    <source>
        <strain evidence="1">CG23_combo_of_CG06-09_8_20_14_all_48_7</strain>
    </source>
</reference>